<evidence type="ECO:0000313" key="4">
    <source>
        <dbReference type="Proteomes" id="UP000693970"/>
    </source>
</evidence>
<comment type="caution">
    <text evidence="3">The sequence shown here is derived from an EMBL/GenBank/DDBJ whole genome shotgun (WGS) entry which is preliminary data.</text>
</comment>
<keyword evidence="2" id="KW-0732">Signal</keyword>
<evidence type="ECO:0000313" key="3">
    <source>
        <dbReference type="EMBL" id="KAG7359504.1"/>
    </source>
</evidence>
<feature type="region of interest" description="Disordered" evidence="1">
    <location>
        <begin position="30"/>
        <end position="61"/>
    </location>
</feature>
<proteinExistence type="predicted"/>
<sequence>MLWKSISRSLLIGLAVHHILFIGTSVVTAQDTPSPDDVDETTTDIDGNESPCSVCRDGSEPNSTDIPFRDALGVTIGLTCEDIIVTASSEQQGSERCHSLQLAAFQGGCCSQSSYLDESNPFDRCALCPNGEGVGFLAFKEIPPIERIKIGMTCSDVLSDTNVITEFLQVYLQTPGSCDDTLLRRTAGWCGCIRTTVECDLCSGKEIMMSRMHPLSGVTCHDLQYKVSWFNTTQCADAGTLLKFDPEALCCPNSNEAEVSSTISCPLCTDQQGLTSDKIVSTEAYGEVTCGNAQAAADLLISDLVCTELREEFSTECCVSASESLPTCEFTCPETGERPPNLLLQDEVTGYSCSYLVAEYAKFTASQCGDATNMLGFDAVTLCCNGTDGKASSSVEGSMEGSYSPSPPTSDPGQDSRPMDTSYDCRICPSGEELSYPRRVLFAFQQQTCEEVELSARLVTSEYECWELLDSSRALSNCACRRFTDGSSENSLSSGTDSDGNSIIVIPGSSASRLLGTGGAWGRWMSVFWLVWMGWCE</sequence>
<reference evidence="3" key="2">
    <citation type="submission" date="2021-04" db="EMBL/GenBank/DDBJ databases">
        <authorList>
            <person name="Podell S."/>
        </authorList>
    </citation>
    <scope>NUCLEOTIDE SEQUENCE</scope>
    <source>
        <strain evidence="3">Hildebrandi</strain>
    </source>
</reference>
<dbReference type="AlphaFoldDB" id="A0A9K3PWB9"/>
<feature type="region of interest" description="Disordered" evidence="1">
    <location>
        <begin position="394"/>
        <end position="419"/>
    </location>
</feature>
<organism evidence="3 4">
    <name type="scientific">Nitzschia inconspicua</name>
    <dbReference type="NCBI Taxonomy" id="303405"/>
    <lineage>
        <taxon>Eukaryota</taxon>
        <taxon>Sar</taxon>
        <taxon>Stramenopiles</taxon>
        <taxon>Ochrophyta</taxon>
        <taxon>Bacillariophyta</taxon>
        <taxon>Bacillariophyceae</taxon>
        <taxon>Bacillariophycidae</taxon>
        <taxon>Bacillariales</taxon>
        <taxon>Bacillariaceae</taxon>
        <taxon>Nitzschia</taxon>
    </lineage>
</organism>
<accession>A0A9K3PWB9</accession>
<keyword evidence="4" id="KW-1185">Reference proteome</keyword>
<reference evidence="3" key="1">
    <citation type="journal article" date="2021" name="Sci. Rep.">
        <title>Diploid genomic architecture of Nitzschia inconspicua, an elite biomass production diatom.</title>
        <authorList>
            <person name="Oliver A."/>
            <person name="Podell S."/>
            <person name="Pinowska A."/>
            <person name="Traller J.C."/>
            <person name="Smith S.R."/>
            <person name="McClure R."/>
            <person name="Beliaev A."/>
            <person name="Bohutskyi P."/>
            <person name="Hill E.A."/>
            <person name="Rabines A."/>
            <person name="Zheng H."/>
            <person name="Allen L.Z."/>
            <person name="Kuo A."/>
            <person name="Grigoriev I.V."/>
            <person name="Allen A.E."/>
            <person name="Hazlebeck D."/>
            <person name="Allen E.E."/>
        </authorList>
    </citation>
    <scope>NUCLEOTIDE SEQUENCE</scope>
    <source>
        <strain evidence="3">Hildebrandi</strain>
    </source>
</reference>
<dbReference type="Proteomes" id="UP000693970">
    <property type="component" value="Unassembled WGS sequence"/>
</dbReference>
<feature type="compositionally biased region" description="Polar residues" evidence="1">
    <location>
        <begin position="394"/>
        <end position="404"/>
    </location>
</feature>
<feature type="signal peptide" evidence="2">
    <location>
        <begin position="1"/>
        <end position="29"/>
    </location>
</feature>
<gene>
    <name evidence="3" type="ORF">IV203_034602</name>
</gene>
<feature type="compositionally biased region" description="Acidic residues" evidence="1">
    <location>
        <begin position="34"/>
        <end position="47"/>
    </location>
</feature>
<dbReference type="EMBL" id="JAGRRH010000013">
    <property type="protein sequence ID" value="KAG7359504.1"/>
    <property type="molecule type" value="Genomic_DNA"/>
</dbReference>
<evidence type="ECO:0000256" key="1">
    <source>
        <dbReference type="SAM" id="MobiDB-lite"/>
    </source>
</evidence>
<name>A0A9K3PWB9_9STRA</name>
<protein>
    <submittedName>
        <fullName evidence="3">Uncharacterized protein</fullName>
    </submittedName>
</protein>
<evidence type="ECO:0000256" key="2">
    <source>
        <dbReference type="SAM" id="SignalP"/>
    </source>
</evidence>
<feature type="chain" id="PRO_5039935607" evidence="2">
    <location>
        <begin position="30"/>
        <end position="537"/>
    </location>
</feature>